<dbReference type="RefSeq" id="WP_307251498.1">
    <property type="nucleotide sequence ID" value="NZ_JAUSUV010000004.1"/>
</dbReference>
<sequence>MGRLMEYLESNKEGRIIQRWVHYFDIYERHLAKFVDKPVNVLEIGIYRGGSLPMWKHYFGEQATIYGMDINPGCKAFEEERVHVLIGDQGDPNFWRMIKPSLPTFDIIIDDGGHYMHQQILTFQELYSSMSPHGVYLVEDLHSSYMPEYGGALEKPDTFVEYSKKLIDQLHFFHEKFTPPPTEITKSTHSLHYYDSVLVVEKKPMNPPYARVIGEGQDYTVNGL</sequence>
<dbReference type="Gene3D" id="3.40.50.150">
    <property type="entry name" value="Vaccinia Virus protein VP39"/>
    <property type="match status" value="1"/>
</dbReference>
<gene>
    <name evidence="1" type="ORF">J2Z48_001030</name>
</gene>
<proteinExistence type="predicted"/>
<organism evidence="1 2">
    <name type="scientific">Croceifilum oryzae</name>
    <dbReference type="NCBI Taxonomy" id="1553429"/>
    <lineage>
        <taxon>Bacteria</taxon>
        <taxon>Bacillati</taxon>
        <taxon>Bacillota</taxon>
        <taxon>Bacilli</taxon>
        <taxon>Bacillales</taxon>
        <taxon>Thermoactinomycetaceae</taxon>
        <taxon>Croceifilum</taxon>
    </lineage>
</organism>
<reference evidence="1 2" key="1">
    <citation type="submission" date="2023-07" db="EMBL/GenBank/DDBJ databases">
        <title>Genomic Encyclopedia of Type Strains, Phase IV (KMG-IV): sequencing the most valuable type-strain genomes for metagenomic binning, comparative biology and taxonomic classification.</title>
        <authorList>
            <person name="Goeker M."/>
        </authorList>
    </citation>
    <scope>NUCLEOTIDE SEQUENCE [LARGE SCALE GENOMIC DNA]</scope>
    <source>
        <strain evidence="1 2">DSM 46876</strain>
    </source>
</reference>
<name>A0AAJ1WS04_9BACL</name>
<dbReference type="InterPro" id="IPR029063">
    <property type="entry name" value="SAM-dependent_MTases_sf"/>
</dbReference>
<protein>
    <submittedName>
        <fullName evidence="1">Cephalosporin hydroxylase</fullName>
    </submittedName>
</protein>
<dbReference type="AlphaFoldDB" id="A0AAJ1WS04"/>
<dbReference type="EMBL" id="JAUSUV010000004">
    <property type="protein sequence ID" value="MDQ0416858.1"/>
    <property type="molecule type" value="Genomic_DNA"/>
</dbReference>
<comment type="caution">
    <text evidence="1">The sequence shown here is derived from an EMBL/GenBank/DDBJ whole genome shotgun (WGS) entry which is preliminary data.</text>
</comment>
<accession>A0AAJ1WS04</accession>
<dbReference type="Proteomes" id="UP001238450">
    <property type="component" value="Unassembled WGS sequence"/>
</dbReference>
<evidence type="ECO:0000313" key="1">
    <source>
        <dbReference type="EMBL" id="MDQ0416858.1"/>
    </source>
</evidence>
<keyword evidence="2" id="KW-1185">Reference proteome</keyword>
<evidence type="ECO:0000313" key="2">
    <source>
        <dbReference type="Proteomes" id="UP001238450"/>
    </source>
</evidence>
<dbReference type="SUPFAM" id="SSF53335">
    <property type="entry name" value="S-adenosyl-L-methionine-dependent methyltransferases"/>
    <property type="match status" value="1"/>
</dbReference>